<comment type="subcellular location">
    <subcellularLocation>
        <location evidence="2">Nucleus</location>
    </subcellularLocation>
</comment>
<name>A0A0V1I7U2_9BILA</name>
<evidence type="ECO:0000256" key="1">
    <source>
        <dbReference type="ARBA" id="ARBA00007206"/>
    </source>
</evidence>
<dbReference type="InterPro" id="IPR039748">
    <property type="entry name" value="RPC3"/>
</dbReference>
<sequence length="503" mass="58203">MELKYTGRKGYELCILIIEEYFGKNAVAVAKILMKMPCAIDLNELVQLVNLPPIEVRKLLRIFLRFDIVTFTIEEKSRIVYKIHSPAILKLLRYAEYVRVVLLLFGNVAEAVAFELLTSGKLSEVDCVNFTFQRLSKSIHLIYTTKSEVQQMFSNLVHCKIIKQCGVFNWSLVEDDSSVCLNQYRASNSESRMKKVIYWSVNFDFIENCLRQKLILDFITDRYDKTAAEVFCFMTHVNEIDPCRNKRSNLISHSEILKKYPGSSTVKAELPHYFDMFANDSVKLISVNTTVGSRTYTIEYASIFEHLCFTAITKLISQRIDPKAAQLFRLIHAENVVAQSELEHKALMSHNDVARYSYILTRDSFVEEIELPGADANSSCISFLTVDRKQAAKRALDETFRAIANCIHRRNAELTMQKELLHREEKCHTVCEMIRNDEKLDAKEKERQIAETKVSYITDAEKESLKNLNISVKKLYALQELLMHSLLLFETSLQYFHIDERNV</sequence>
<feature type="domain" description="RNA polymerase III subunit RPC82-related helix-turn-helix" evidence="4">
    <location>
        <begin position="12"/>
        <end position="71"/>
    </location>
</feature>
<dbReference type="Pfam" id="PF08221">
    <property type="entry name" value="HTH_9"/>
    <property type="match status" value="1"/>
</dbReference>
<gene>
    <name evidence="5" type="primary">POLR3C</name>
    <name evidence="5" type="ORF">T11_10786</name>
</gene>
<dbReference type="PANTHER" id="PTHR12949">
    <property type="entry name" value="RNA POLYMERASE III DNA DIRECTED -RELATED"/>
    <property type="match status" value="1"/>
</dbReference>
<comment type="subunit">
    <text evidence="2">Component of the RNA polymerase III (Pol III) complex consisting of 17 subunits.</text>
</comment>
<comment type="caution">
    <text evidence="5">The sequence shown here is derived from an EMBL/GenBank/DDBJ whole genome shotgun (WGS) entry which is preliminary data.</text>
</comment>
<dbReference type="OrthoDB" id="272392at2759"/>
<proteinExistence type="inferred from homology"/>
<dbReference type="STRING" id="268475.A0A0V1I7U2"/>
<organism evidence="5 6">
    <name type="scientific">Trichinella zimbabwensis</name>
    <dbReference type="NCBI Taxonomy" id="268475"/>
    <lineage>
        <taxon>Eukaryota</taxon>
        <taxon>Metazoa</taxon>
        <taxon>Ecdysozoa</taxon>
        <taxon>Nematoda</taxon>
        <taxon>Enoplea</taxon>
        <taxon>Dorylaimia</taxon>
        <taxon>Trichinellida</taxon>
        <taxon>Trichinellidae</taxon>
        <taxon>Trichinella</taxon>
    </lineage>
</organism>
<dbReference type="Proteomes" id="UP000055024">
    <property type="component" value="Unassembled WGS sequence"/>
</dbReference>
<keyword evidence="2" id="KW-0804">Transcription</keyword>
<dbReference type="AlphaFoldDB" id="A0A0V1I7U2"/>
<dbReference type="GO" id="GO:0006351">
    <property type="term" value="P:DNA-templated transcription"/>
    <property type="evidence" value="ECO:0007669"/>
    <property type="project" value="InterPro"/>
</dbReference>
<dbReference type="EMBL" id="JYDP01000002">
    <property type="protein sequence ID" value="KRZ18913.1"/>
    <property type="molecule type" value="Genomic_DNA"/>
</dbReference>
<keyword evidence="2" id="KW-0539">Nucleus</keyword>
<keyword evidence="2 5" id="KW-0240">DNA-directed RNA polymerase</keyword>
<evidence type="ECO:0000313" key="6">
    <source>
        <dbReference type="Proteomes" id="UP000055024"/>
    </source>
</evidence>
<reference evidence="5 6" key="1">
    <citation type="submission" date="2015-01" db="EMBL/GenBank/DDBJ databases">
        <title>Evolution of Trichinella species and genotypes.</title>
        <authorList>
            <person name="Korhonen P.K."/>
            <person name="Edoardo P."/>
            <person name="Giuseppe L.R."/>
            <person name="Gasser R.B."/>
        </authorList>
    </citation>
    <scope>NUCLEOTIDE SEQUENCE [LARGE SCALE GENOMIC DNA]</scope>
    <source>
        <strain evidence="5">ISS1029</strain>
    </source>
</reference>
<feature type="domain" description="RNA polymerase III Rpc82 C -terminal" evidence="3">
    <location>
        <begin position="190"/>
        <end position="307"/>
    </location>
</feature>
<dbReference type="Gene3D" id="1.10.10.10">
    <property type="entry name" value="Winged helix-like DNA-binding domain superfamily/Winged helix DNA-binding domain"/>
    <property type="match status" value="4"/>
</dbReference>
<dbReference type="GO" id="GO:0005666">
    <property type="term" value="C:RNA polymerase III complex"/>
    <property type="evidence" value="ECO:0007669"/>
    <property type="project" value="UniProtKB-UniRule"/>
</dbReference>
<dbReference type="Gene3D" id="6.10.140.1450">
    <property type="match status" value="1"/>
</dbReference>
<protein>
    <recommendedName>
        <fullName evidence="2">DNA-directed RNA polymerase III subunit RPC3</fullName>
        <shortName evidence="2">RNA polymerase III subunit C3</shortName>
    </recommendedName>
</protein>
<dbReference type="PANTHER" id="PTHR12949:SF0">
    <property type="entry name" value="DNA-DIRECTED RNA POLYMERASE III SUBUNIT RPC3"/>
    <property type="match status" value="1"/>
</dbReference>
<dbReference type="InterPro" id="IPR013197">
    <property type="entry name" value="RNA_pol_III_RPC82-rel_HTH"/>
</dbReference>
<dbReference type="InterPro" id="IPR036388">
    <property type="entry name" value="WH-like_DNA-bd_sf"/>
</dbReference>
<evidence type="ECO:0000259" key="4">
    <source>
        <dbReference type="Pfam" id="PF08221"/>
    </source>
</evidence>
<evidence type="ECO:0000256" key="2">
    <source>
        <dbReference type="RuleBase" id="RU367076"/>
    </source>
</evidence>
<accession>A0A0V1I7U2</accession>
<dbReference type="GO" id="GO:0003697">
    <property type="term" value="F:single-stranded DNA binding"/>
    <property type="evidence" value="ECO:0007669"/>
    <property type="project" value="UniProtKB-UniRule"/>
</dbReference>
<comment type="similarity">
    <text evidence="1 2">Belongs to the eukaryotic RPC3/POLR3C RNA polymerase subunit family.</text>
</comment>
<keyword evidence="6" id="KW-1185">Reference proteome</keyword>
<evidence type="ECO:0000313" key="5">
    <source>
        <dbReference type="EMBL" id="KRZ18913.1"/>
    </source>
</evidence>
<comment type="function">
    <text evidence="2">DNA-dependent RNA polymerase catalyzes the transcription of DNA into RNA using the four ribonucleoside triphosphates as substrates. Specific core component of RNA polymerase III which synthesizes small RNAs, such as 5S rRNA and tRNAs.</text>
</comment>
<dbReference type="InterPro" id="IPR008806">
    <property type="entry name" value="RNA_pol_III_Rpc82_C"/>
</dbReference>
<dbReference type="Pfam" id="PF05645">
    <property type="entry name" value="RNA_pol_Rpc82"/>
    <property type="match status" value="1"/>
</dbReference>
<evidence type="ECO:0000259" key="3">
    <source>
        <dbReference type="Pfam" id="PF05645"/>
    </source>
</evidence>